<dbReference type="GO" id="GO:0050661">
    <property type="term" value="F:NADP binding"/>
    <property type="evidence" value="ECO:0007669"/>
    <property type="project" value="UniProtKB-UniRule"/>
</dbReference>
<evidence type="ECO:0000256" key="6">
    <source>
        <dbReference type="ARBA" id="ARBA00023277"/>
    </source>
</evidence>
<dbReference type="Pfam" id="PF00479">
    <property type="entry name" value="G6PD_N"/>
    <property type="match status" value="1"/>
</dbReference>
<feature type="active site" description="Proton acceptor" evidence="7">
    <location>
        <position position="241"/>
    </location>
</feature>
<dbReference type="GO" id="GO:0006006">
    <property type="term" value="P:glucose metabolic process"/>
    <property type="evidence" value="ECO:0007669"/>
    <property type="project" value="UniProtKB-KW"/>
</dbReference>
<dbReference type="SUPFAM" id="SSF51735">
    <property type="entry name" value="NAD(P)-binding Rossmann-fold domains"/>
    <property type="match status" value="1"/>
</dbReference>
<dbReference type="UniPathway" id="UPA00115">
    <property type="reaction ID" value="UER00408"/>
</dbReference>
<dbReference type="Gene3D" id="3.40.50.720">
    <property type="entry name" value="NAD(P)-binding Rossmann-like Domain"/>
    <property type="match status" value="1"/>
</dbReference>
<feature type="binding site" evidence="7">
    <location>
        <position position="179"/>
    </location>
    <ligand>
        <name>substrate</name>
    </ligand>
</feature>
<gene>
    <name evidence="7" type="primary">zwf</name>
    <name evidence="10" type="ORF">DS831_00200</name>
</gene>
<dbReference type="InterPro" id="IPR036291">
    <property type="entry name" value="NAD(P)-bd_dom_sf"/>
</dbReference>
<evidence type="ECO:0000256" key="2">
    <source>
        <dbReference type="ARBA" id="ARBA00009975"/>
    </source>
</evidence>
<proteinExistence type="inferred from homology"/>
<dbReference type="NCBIfam" id="TIGR00871">
    <property type="entry name" value="zwf"/>
    <property type="match status" value="1"/>
</dbReference>
<feature type="binding site" evidence="7">
    <location>
        <position position="217"/>
    </location>
    <ligand>
        <name>substrate</name>
    </ligand>
</feature>
<evidence type="ECO:0000256" key="4">
    <source>
        <dbReference type="ARBA" id="ARBA00022857"/>
    </source>
</evidence>
<evidence type="ECO:0000259" key="9">
    <source>
        <dbReference type="Pfam" id="PF02781"/>
    </source>
</evidence>
<evidence type="ECO:0000256" key="7">
    <source>
        <dbReference type="HAMAP-Rule" id="MF_00966"/>
    </source>
</evidence>
<feature type="binding site" evidence="7">
    <location>
        <position position="344"/>
    </location>
    <ligand>
        <name>substrate</name>
    </ligand>
</feature>
<comment type="catalytic activity">
    <reaction evidence="7">
        <text>D-glucose 6-phosphate + NADP(+) = 6-phospho-D-glucono-1,5-lactone + NADPH + H(+)</text>
        <dbReference type="Rhea" id="RHEA:15841"/>
        <dbReference type="ChEBI" id="CHEBI:15378"/>
        <dbReference type="ChEBI" id="CHEBI:57783"/>
        <dbReference type="ChEBI" id="CHEBI:57955"/>
        <dbReference type="ChEBI" id="CHEBI:58349"/>
        <dbReference type="ChEBI" id="CHEBI:61548"/>
        <dbReference type="EC" id="1.1.1.49"/>
    </reaction>
</comment>
<dbReference type="InterPro" id="IPR019796">
    <property type="entry name" value="G6P_DH_AS"/>
</dbReference>
<comment type="pathway">
    <text evidence="1 7">Carbohydrate degradation; pentose phosphate pathway; D-ribulose 5-phosphate from D-glucose 6-phosphate (oxidative stage): step 1/3.</text>
</comment>
<dbReference type="Proteomes" id="UP000284109">
    <property type="component" value="Unassembled WGS sequence"/>
</dbReference>
<keyword evidence="5 7" id="KW-0560">Oxidoreductase</keyword>
<evidence type="ECO:0000256" key="1">
    <source>
        <dbReference type="ARBA" id="ARBA00004937"/>
    </source>
</evidence>
<dbReference type="PANTHER" id="PTHR23429:SF0">
    <property type="entry name" value="GLUCOSE-6-PHOSPHATE 1-DEHYDROGENASE"/>
    <property type="match status" value="1"/>
</dbReference>
<dbReference type="RefSeq" id="WP_118899280.1">
    <property type="nucleotide sequence ID" value="NZ_QOCR01000001.1"/>
</dbReference>
<dbReference type="OrthoDB" id="9802739at2"/>
<keyword evidence="3 7" id="KW-0313">Glucose metabolism</keyword>
<dbReference type="InterPro" id="IPR022674">
    <property type="entry name" value="G6P_DH_NAD-bd"/>
</dbReference>
<sequence length="495" mass="56712">MAKEQRTIFIIFGGSGDLAHRKLYPALFKLYIKGYLREHFAVIGTARRPWSHEYFRQTVMESIGADIGDQEKISAFAQHFYYQSHDVNDASHYVALKKLALQLSDQYQTQENQIFYMAVAPRFFGTVASHINSEGLLTKSGYNRLVIEKPFGRDLQSATELNNSIAATFKEEQIYRIDHYLGKEMVQALPMLRFTNPILEAIWNHQYLSNVQITLAETLGVGERAGYYETAGALRDMIQNHALQILGLIAMEKPAEFSSAAVHQQKSALFAQLPLYSASEVDHNFVRGQYGVDKRGNQTAYRQADNVADNSNIETFVAGKIMIDNPRWRGVPFYVRSGKRLRQKTTRIDLVFKTSSNKIFTRDQLRKGNTQPMVLSIFVEPTQGISLTINGTNPGMGLHPFLHKLNFQQSAEEMTNSQEAYEKLLIDIIQGNQTNFTNWQEQEYTWRFIDQIRQRWDQVKAEFPNYYSNSFGPQSSVELLAHDGNEWVWGPESVQ</sequence>
<dbReference type="Pfam" id="PF02781">
    <property type="entry name" value="G6PD_C"/>
    <property type="match status" value="1"/>
</dbReference>
<evidence type="ECO:0000259" key="8">
    <source>
        <dbReference type="Pfam" id="PF00479"/>
    </source>
</evidence>
<feature type="domain" description="Glucose-6-phosphate dehydrogenase C-terminal" evidence="9">
    <location>
        <begin position="191"/>
        <end position="487"/>
    </location>
</feature>
<dbReference type="PROSITE" id="PS00069">
    <property type="entry name" value="G6P_DEHYDROGENASE"/>
    <property type="match status" value="1"/>
</dbReference>
<feature type="binding site" evidence="7">
    <location>
        <position position="149"/>
    </location>
    <ligand>
        <name>NADP(+)</name>
        <dbReference type="ChEBI" id="CHEBI:58349"/>
    </ligand>
</feature>
<feature type="binding site" evidence="7">
    <location>
        <position position="339"/>
    </location>
    <ligand>
        <name>substrate</name>
    </ligand>
</feature>
<dbReference type="EC" id="1.1.1.49" evidence="7"/>
<dbReference type="HAMAP" id="MF_00966">
    <property type="entry name" value="G6PD"/>
    <property type="match status" value="1"/>
</dbReference>
<dbReference type="PRINTS" id="PR00079">
    <property type="entry name" value="G6PDHDRGNASE"/>
</dbReference>
<dbReference type="AlphaFoldDB" id="A0A3R6UZM0"/>
<feature type="binding site" evidence="7">
    <location>
        <position position="183"/>
    </location>
    <ligand>
        <name>substrate</name>
    </ligand>
</feature>
<evidence type="ECO:0000313" key="10">
    <source>
        <dbReference type="EMBL" id="RHW51794.1"/>
    </source>
</evidence>
<dbReference type="PIRSF" id="PIRSF000110">
    <property type="entry name" value="G6PD"/>
    <property type="match status" value="1"/>
</dbReference>
<feature type="binding site" evidence="7">
    <location>
        <position position="47"/>
    </location>
    <ligand>
        <name>NADP(+)</name>
        <dbReference type="ChEBI" id="CHEBI:58349"/>
    </ligand>
</feature>
<dbReference type="GO" id="GO:0009051">
    <property type="term" value="P:pentose-phosphate shunt, oxidative branch"/>
    <property type="evidence" value="ECO:0007669"/>
    <property type="project" value="TreeGrafter"/>
</dbReference>
<dbReference type="InterPro" id="IPR001282">
    <property type="entry name" value="G6P_DH"/>
</dbReference>
<keyword evidence="6 7" id="KW-0119">Carbohydrate metabolism</keyword>
<dbReference type="InterPro" id="IPR022675">
    <property type="entry name" value="G6P_DH_C"/>
</dbReference>
<protein>
    <recommendedName>
        <fullName evidence="7">Glucose-6-phosphate 1-dehydrogenase</fullName>
        <shortName evidence="7">G6PD</shortName>
        <ecNumber evidence="7">1.1.1.49</ecNumber>
    </recommendedName>
</protein>
<name>A0A3R6UZM0_9LACO</name>
<dbReference type="Gene3D" id="3.30.360.10">
    <property type="entry name" value="Dihydrodipicolinate Reductase, domain 2"/>
    <property type="match status" value="1"/>
</dbReference>
<evidence type="ECO:0000313" key="11">
    <source>
        <dbReference type="Proteomes" id="UP000284109"/>
    </source>
</evidence>
<feature type="domain" description="Glucose-6-phosphate dehydrogenase NAD-binding" evidence="8">
    <location>
        <begin position="10"/>
        <end position="187"/>
    </location>
</feature>
<evidence type="ECO:0000256" key="5">
    <source>
        <dbReference type="ARBA" id="ARBA00023002"/>
    </source>
</evidence>
<dbReference type="PANTHER" id="PTHR23429">
    <property type="entry name" value="GLUCOSE-6-PHOSPHATE 1-DEHYDROGENASE G6PD"/>
    <property type="match status" value="1"/>
</dbReference>
<comment type="caution">
    <text evidence="10">The sequence shown here is derived from an EMBL/GenBank/DDBJ whole genome shotgun (WGS) entry which is preliminary data.</text>
</comment>
<dbReference type="GO" id="GO:0004345">
    <property type="term" value="F:glucose-6-phosphate dehydrogenase activity"/>
    <property type="evidence" value="ECO:0007669"/>
    <property type="project" value="UniProtKB-UniRule"/>
</dbReference>
<comment type="function">
    <text evidence="7">Catalyzes the oxidation of glucose 6-phosphate to 6-phosphogluconolactone.</text>
</comment>
<comment type="caution">
    <text evidence="7">Lacks conserved residue(s) required for the propagation of feature annotation.</text>
</comment>
<accession>A0A3R6UZM0</accession>
<dbReference type="EMBL" id="QOCR01000001">
    <property type="protein sequence ID" value="RHW51794.1"/>
    <property type="molecule type" value="Genomic_DNA"/>
</dbReference>
<reference evidence="10 11" key="1">
    <citation type="submission" date="2018-07" db="EMBL/GenBank/DDBJ databases">
        <title>Genome sequences of six Lactobacillus spp. isolated from bumble bee guts.</title>
        <authorList>
            <person name="Motta E.V.S."/>
            <person name="Moran N.A."/>
        </authorList>
    </citation>
    <scope>NUCLEOTIDE SEQUENCE [LARGE SCALE GENOMIC DNA]</scope>
    <source>
        <strain evidence="10 11">BI-1.1</strain>
    </source>
</reference>
<keyword evidence="4 7" id="KW-0521">NADP</keyword>
<keyword evidence="11" id="KW-1185">Reference proteome</keyword>
<feature type="binding site" evidence="7">
    <location>
        <begin position="86"/>
        <end position="87"/>
    </location>
    <ligand>
        <name>NADP(+)</name>
        <dbReference type="ChEBI" id="CHEBI:58349"/>
    </ligand>
</feature>
<dbReference type="SUPFAM" id="SSF55347">
    <property type="entry name" value="Glyceraldehyde-3-phosphate dehydrogenase-like, C-terminal domain"/>
    <property type="match status" value="1"/>
</dbReference>
<evidence type="ECO:0000256" key="3">
    <source>
        <dbReference type="ARBA" id="ARBA00022526"/>
    </source>
</evidence>
<dbReference type="GO" id="GO:0005829">
    <property type="term" value="C:cytosol"/>
    <property type="evidence" value="ECO:0007669"/>
    <property type="project" value="TreeGrafter"/>
</dbReference>
<comment type="similarity">
    <text evidence="2 7">Belongs to the glucose-6-phosphate dehydrogenase family.</text>
</comment>
<feature type="binding site" evidence="7">
    <location>
        <position position="236"/>
    </location>
    <ligand>
        <name>substrate</name>
    </ligand>
</feature>
<organism evidence="10 11">
    <name type="scientific">Bombilactobacillus bombi</name>
    <dbReference type="NCBI Taxonomy" id="1303590"/>
    <lineage>
        <taxon>Bacteria</taxon>
        <taxon>Bacillati</taxon>
        <taxon>Bacillota</taxon>
        <taxon>Bacilli</taxon>
        <taxon>Lactobacillales</taxon>
        <taxon>Lactobacillaceae</taxon>
        <taxon>Bombilactobacillus</taxon>
    </lineage>
</organism>